<evidence type="ECO:0000313" key="1">
    <source>
        <dbReference type="EMBL" id="MDX3042635.1"/>
    </source>
</evidence>
<sequence length="102" mass="10844">MTDGQFLHYDGPAAVDGTEFPNVSLREHREGGGLRSWDGSAAMGLSQAPEGFAPDLSGRDAVPVELPDGRRGNALVTNIHFDGRTWRLELTGTGPAPGYPQP</sequence>
<reference evidence="1 2" key="1">
    <citation type="journal article" date="2023" name="Microb. Genom.">
        <title>Mesoterricola silvestris gen. nov., sp. nov., Mesoterricola sediminis sp. nov., Geothrix oryzae sp. nov., Geothrix edaphica sp. nov., Geothrix rubra sp. nov., and Geothrix limicola sp. nov., six novel members of Acidobacteriota isolated from soils.</title>
        <authorList>
            <person name="Weisberg A.J."/>
            <person name="Pearce E."/>
            <person name="Kramer C.G."/>
            <person name="Chang J.H."/>
            <person name="Clarke C.R."/>
        </authorList>
    </citation>
    <scope>NUCLEOTIDE SEQUENCE [LARGE SCALE GENOMIC DNA]</scope>
    <source>
        <strain evidence="1 2">NE20-4-1</strain>
    </source>
</reference>
<organism evidence="1 2">
    <name type="scientific">Streptomyces caniscabiei</name>
    <dbReference type="NCBI Taxonomy" id="2746961"/>
    <lineage>
        <taxon>Bacteria</taxon>
        <taxon>Bacillati</taxon>
        <taxon>Actinomycetota</taxon>
        <taxon>Actinomycetes</taxon>
        <taxon>Kitasatosporales</taxon>
        <taxon>Streptomycetaceae</taxon>
        <taxon>Streptomyces</taxon>
    </lineage>
</organism>
<proteinExistence type="predicted"/>
<comment type="caution">
    <text evidence="1">The sequence shown here is derived from an EMBL/GenBank/DDBJ whole genome shotgun (WGS) entry which is preliminary data.</text>
</comment>
<keyword evidence="2" id="KW-1185">Reference proteome</keyword>
<name>A0ABU4N243_9ACTN</name>
<dbReference type="EMBL" id="JARAWJ010000039">
    <property type="protein sequence ID" value="MDX3042635.1"/>
    <property type="molecule type" value="Genomic_DNA"/>
</dbReference>
<evidence type="ECO:0000313" key="2">
    <source>
        <dbReference type="Proteomes" id="UP001282474"/>
    </source>
</evidence>
<protein>
    <submittedName>
        <fullName evidence="1">Uncharacterized protein</fullName>
    </submittedName>
</protein>
<dbReference type="Proteomes" id="UP001282474">
    <property type="component" value="Unassembled WGS sequence"/>
</dbReference>
<gene>
    <name evidence="1" type="ORF">PV383_36445</name>
</gene>
<accession>A0ABU4N243</accession>
<dbReference type="RefSeq" id="WP_193382937.1">
    <property type="nucleotide sequence ID" value="NZ_JABXWI010000031.1"/>
</dbReference>